<dbReference type="PROSITE" id="PS50995">
    <property type="entry name" value="HTH_MARR_2"/>
    <property type="match status" value="1"/>
</dbReference>
<name>A0A099BB20_9HELI</name>
<dbReference type="Proteomes" id="UP000029707">
    <property type="component" value="Unassembled WGS sequence"/>
</dbReference>
<organism evidence="5 6">
    <name type="scientific">Helicobacter japonicus</name>
    <dbReference type="NCBI Taxonomy" id="425400"/>
    <lineage>
        <taxon>Bacteria</taxon>
        <taxon>Pseudomonadati</taxon>
        <taxon>Campylobacterota</taxon>
        <taxon>Epsilonproteobacteria</taxon>
        <taxon>Campylobacterales</taxon>
        <taxon>Helicobacteraceae</taxon>
        <taxon>Helicobacter</taxon>
    </lineage>
</organism>
<comment type="caution">
    <text evidence="5">The sequence shown here is derived from an EMBL/GenBank/DDBJ whole genome shotgun (WGS) entry which is preliminary data.</text>
</comment>
<dbReference type="AlphaFoldDB" id="A0A099BB20"/>
<keyword evidence="6" id="KW-1185">Reference proteome</keyword>
<dbReference type="PANTHER" id="PTHR42756:SF1">
    <property type="entry name" value="TRANSCRIPTIONAL REPRESSOR OF EMRAB OPERON"/>
    <property type="match status" value="1"/>
</dbReference>
<dbReference type="Pfam" id="PF01047">
    <property type="entry name" value="MarR"/>
    <property type="match status" value="1"/>
</dbReference>
<proteinExistence type="predicted"/>
<gene>
    <name evidence="5" type="ORF">LS65_002855</name>
</gene>
<evidence type="ECO:0000256" key="1">
    <source>
        <dbReference type="ARBA" id="ARBA00023015"/>
    </source>
</evidence>
<keyword evidence="1" id="KW-0805">Transcription regulation</keyword>
<dbReference type="EMBL" id="JRMQ02000002">
    <property type="protein sequence ID" value="TLE02879.1"/>
    <property type="molecule type" value="Genomic_DNA"/>
</dbReference>
<dbReference type="SUPFAM" id="SSF46785">
    <property type="entry name" value="Winged helix' DNA-binding domain"/>
    <property type="match status" value="1"/>
</dbReference>
<dbReference type="InterPro" id="IPR036390">
    <property type="entry name" value="WH_DNA-bd_sf"/>
</dbReference>
<evidence type="ECO:0000256" key="3">
    <source>
        <dbReference type="ARBA" id="ARBA00023163"/>
    </source>
</evidence>
<evidence type="ECO:0000313" key="5">
    <source>
        <dbReference type="EMBL" id="TLE02879.1"/>
    </source>
</evidence>
<evidence type="ECO:0000259" key="4">
    <source>
        <dbReference type="PROSITE" id="PS50995"/>
    </source>
</evidence>
<dbReference type="OrthoDB" id="9808725at2"/>
<dbReference type="InterPro" id="IPR036388">
    <property type="entry name" value="WH-like_DNA-bd_sf"/>
</dbReference>
<dbReference type="eggNOG" id="COG1846">
    <property type="taxonomic scope" value="Bacteria"/>
</dbReference>
<keyword evidence="3" id="KW-0804">Transcription</keyword>
<dbReference type="PANTHER" id="PTHR42756">
    <property type="entry name" value="TRANSCRIPTIONAL REGULATOR, MARR"/>
    <property type="match status" value="1"/>
</dbReference>
<dbReference type="GO" id="GO:0003677">
    <property type="term" value="F:DNA binding"/>
    <property type="evidence" value="ECO:0007669"/>
    <property type="project" value="UniProtKB-KW"/>
</dbReference>
<accession>A0A099BB20</accession>
<sequence>MKENRSKKDFSTTSKQNDKDETYDIYENIGFLATKLRERLSQEFDKRVVPLGLIHKEAGILWICSQQDCSQVELCEFALSDKNYVRMYIDDLESKGLVQRKQNPANRRENLISLTPKGKEWAKQTYQIMKEVHNDLLLEYISKEEMKKLHKILYKAVIGLREKEQMLKG</sequence>
<evidence type="ECO:0000313" key="6">
    <source>
        <dbReference type="Proteomes" id="UP000029707"/>
    </source>
</evidence>
<dbReference type="SMART" id="SM00347">
    <property type="entry name" value="HTH_MARR"/>
    <property type="match status" value="1"/>
</dbReference>
<dbReference type="InterPro" id="IPR000835">
    <property type="entry name" value="HTH_MarR-typ"/>
</dbReference>
<feature type="domain" description="HTH marR-type" evidence="4">
    <location>
        <begin position="22"/>
        <end position="158"/>
    </location>
</feature>
<keyword evidence="2" id="KW-0238">DNA-binding</keyword>
<dbReference type="Gene3D" id="1.10.10.10">
    <property type="entry name" value="Winged helix-like DNA-binding domain superfamily/Winged helix DNA-binding domain"/>
    <property type="match status" value="1"/>
</dbReference>
<dbReference type="RefSeq" id="WP_034362658.1">
    <property type="nucleotide sequence ID" value="NZ_CAJUDB010000001.1"/>
</dbReference>
<dbReference type="PRINTS" id="PR00598">
    <property type="entry name" value="HTHMARR"/>
</dbReference>
<reference evidence="5 6" key="1">
    <citation type="journal article" date="2014" name="Genome Announc.">
        <title>Draft genome sequences of eight enterohepatic helicobacter species isolated from both laboratory and wild rodents.</title>
        <authorList>
            <person name="Sheh A."/>
            <person name="Shen Z."/>
            <person name="Fox J.G."/>
        </authorList>
    </citation>
    <scope>NUCLEOTIDE SEQUENCE [LARGE SCALE GENOMIC DNA]</scope>
    <source>
        <strain evidence="5 6">MIT 01-6451</strain>
    </source>
</reference>
<protein>
    <submittedName>
        <fullName evidence="5">MarR family transcriptional regulator</fullName>
    </submittedName>
</protein>
<dbReference type="GO" id="GO:0003700">
    <property type="term" value="F:DNA-binding transcription factor activity"/>
    <property type="evidence" value="ECO:0007669"/>
    <property type="project" value="InterPro"/>
</dbReference>
<evidence type="ECO:0000256" key="2">
    <source>
        <dbReference type="ARBA" id="ARBA00023125"/>
    </source>
</evidence>